<proteinExistence type="predicted"/>
<feature type="non-terminal residue" evidence="1">
    <location>
        <position position="1"/>
    </location>
</feature>
<dbReference type="RefSeq" id="XP_062644259.1">
    <property type="nucleotide sequence ID" value="XM_062797358.1"/>
</dbReference>
<organism evidence="1 2">
    <name type="scientific">Parathielavia appendiculata</name>
    <dbReference type="NCBI Taxonomy" id="2587402"/>
    <lineage>
        <taxon>Eukaryota</taxon>
        <taxon>Fungi</taxon>
        <taxon>Dikarya</taxon>
        <taxon>Ascomycota</taxon>
        <taxon>Pezizomycotina</taxon>
        <taxon>Sordariomycetes</taxon>
        <taxon>Sordariomycetidae</taxon>
        <taxon>Sordariales</taxon>
        <taxon>Chaetomiaceae</taxon>
        <taxon>Parathielavia</taxon>
    </lineage>
</organism>
<sequence>LLVIVLRNYIYRPWSRPYRSDIEHQRYICNFITPWDLPLGDNSVIAALIAISKAICAEADTRRRVYAERLAAGDGEVHRGLRSGALQDLRYHLVHLLFRALLVIVDYEYYEAEDDSTTVGRVSLSLIRTGIEDRLSAPISLGSIADKIDGYKGEAQAVVNTTLETAIDFIMGLEQRELATSGSQFLMADGWDASGDFSRWWKEQPWEDEPFTGPNSRFGNTEEYPEWLGAGKHSDSFIMRKHE</sequence>
<dbReference type="Proteomes" id="UP001302602">
    <property type="component" value="Unassembled WGS sequence"/>
</dbReference>
<protein>
    <submittedName>
        <fullName evidence="1">Uncharacterized protein</fullName>
    </submittedName>
</protein>
<dbReference type="GeneID" id="87834127"/>
<dbReference type="EMBL" id="MU853238">
    <property type="protein sequence ID" value="KAK4120488.1"/>
    <property type="molecule type" value="Genomic_DNA"/>
</dbReference>
<reference evidence="1" key="1">
    <citation type="journal article" date="2023" name="Mol. Phylogenet. Evol.">
        <title>Genome-scale phylogeny and comparative genomics of the fungal order Sordariales.</title>
        <authorList>
            <person name="Hensen N."/>
            <person name="Bonometti L."/>
            <person name="Westerberg I."/>
            <person name="Brannstrom I.O."/>
            <person name="Guillou S."/>
            <person name="Cros-Aarteil S."/>
            <person name="Calhoun S."/>
            <person name="Haridas S."/>
            <person name="Kuo A."/>
            <person name="Mondo S."/>
            <person name="Pangilinan J."/>
            <person name="Riley R."/>
            <person name="LaButti K."/>
            <person name="Andreopoulos B."/>
            <person name="Lipzen A."/>
            <person name="Chen C."/>
            <person name="Yan M."/>
            <person name="Daum C."/>
            <person name="Ng V."/>
            <person name="Clum A."/>
            <person name="Steindorff A."/>
            <person name="Ohm R.A."/>
            <person name="Martin F."/>
            <person name="Silar P."/>
            <person name="Natvig D.O."/>
            <person name="Lalanne C."/>
            <person name="Gautier V."/>
            <person name="Ament-Velasquez S.L."/>
            <person name="Kruys A."/>
            <person name="Hutchinson M.I."/>
            <person name="Powell A.J."/>
            <person name="Barry K."/>
            <person name="Miller A.N."/>
            <person name="Grigoriev I.V."/>
            <person name="Debuchy R."/>
            <person name="Gladieux P."/>
            <person name="Hiltunen Thoren M."/>
            <person name="Johannesson H."/>
        </authorList>
    </citation>
    <scope>NUCLEOTIDE SEQUENCE</scope>
    <source>
        <strain evidence="1">CBS 731.68</strain>
    </source>
</reference>
<evidence type="ECO:0000313" key="2">
    <source>
        <dbReference type="Proteomes" id="UP001302602"/>
    </source>
</evidence>
<comment type="caution">
    <text evidence="1">The sequence shown here is derived from an EMBL/GenBank/DDBJ whole genome shotgun (WGS) entry which is preliminary data.</text>
</comment>
<name>A0AAN6Z0L4_9PEZI</name>
<evidence type="ECO:0000313" key="1">
    <source>
        <dbReference type="EMBL" id="KAK4120488.1"/>
    </source>
</evidence>
<reference evidence="1" key="2">
    <citation type="submission" date="2023-05" db="EMBL/GenBank/DDBJ databases">
        <authorList>
            <consortium name="Lawrence Berkeley National Laboratory"/>
            <person name="Steindorff A."/>
            <person name="Hensen N."/>
            <person name="Bonometti L."/>
            <person name="Westerberg I."/>
            <person name="Brannstrom I.O."/>
            <person name="Guillou S."/>
            <person name="Cros-Aarteil S."/>
            <person name="Calhoun S."/>
            <person name="Haridas S."/>
            <person name="Kuo A."/>
            <person name="Mondo S."/>
            <person name="Pangilinan J."/>
            <person name="Riley R."/>
            <person name="Labutti K."/>
            <person name="Andreopoulos B."/>
            <person name="Lipzen A."/>
            <person name="Chen C."/>
            <person name="Yanf M."/>
            <person name="Daum C."/>
            <person name="Ng V."/>
            <person name="Clum A."/>
            <person name="Ohm R."/>
            <person name="Martin F."/>
            <person name="Silar P."/>
            <person name="Natvig D."/>
            <person name="Lalanne C."/>
            <person name="Gautier V."/>
            <person name="Ament-Velasquez S.L."/>
            <person name="Kruys A."/>
            <person name="Hutchinson M.I."/>
            <person name="Powell A.J."/>
            <person name="Barry K."/>
            <person name="Miller A.N."/>
            <person name="Grigoriev I.V."/>
            <person name="Debuchy R."/>
            <person name="Gladieux P."/>
            <person name="Thoren M.H."/>
            <person name="Johannesson H."/>
        </authorList>
    </citation>
    <scope>NUCLEOTIDE SEQUENCE</scope>
    <source>
        <strain evidence="1">CBS 731.68</strain>
    </source>
</reference>
<dbReference type="AlphaFoldDB" id="A0AAN6Z0L4"/>
<keyword evidence="2" id="KW-1185">Reference proteome</keyword>
<accession>A0AAN6Z0L4</accession>
<gene>
    <name evidence="1" type="ORF">N657DRAFT_701640</name>
</gene>